<reference evidence="2" key="1">
    <citation type="submission" date="2016-11" db="EMBL/GenBank/DDBJ databases">
        <authorList>
            <person name="Varghese N."/>
            <person name="Submissions S."/>
        </authorList>
    </citation>
    <scope>NUCLEOTIDE SEQUENCE [LARGE SCALE GENOMIC DNA]</scope>
    <source>
        <strain evidence="2">DSM 10349</strain>
    </source>
</reference>
<sequence>MFKPNIGRTALLSTALVVGLIAGTVGFNHAKADTLSDQNKAPVYKKNAGGQTYGSALYAPSPELEPDLIQAEDENGTVGYVLKTELDGPIPKTPEEATELMRKTPKVRKINLYASDGKTVIGTFKIEQGHEIYVSDDN</sequence>
<dbReference type="STRING" id="1121421.SAMN02745123_03319"/>
<evidence type="ECO:0000313" key="2">
    <source>
        <dbReference type="Proteomes" id="UP000183997"/>
    </source>
</evidence>
<dbReference type="Proteomes" id="UP000183997">
    <property type="component" value="Unassembled WGS sequence"/>
</dbReference>
<dbReference type="OrthoDB" id="2656948at2"/>
<name>A0A1M6VSC9_9FIRM</name>
<accession>A0A1M6VSC9</accession>
<dbReference type="AlphaFoldDB" id="A0A1M6VSC9"/>
<keyword evidence="2" id="KW-1185">Reference proteome</keyword>
<dbReference type="EMBL" id="FRAR01000026">
    <property type="protein sequence ID" value="SHK84245.1"/>
    <property type="molecule type" value="Genomic_DNA"/>
</dbReference>
<protein>
    <submittedName>
        <fullName evidence="1">Uncharacterized protein</fullName>
    </submittedName>
</protein>
<organism evidence="1 2">
    <name type="scientific">Desulforamulus aeronauticus DSM 10349</name>
    <dbReference type="NCBI Taxonomy" id="1121421"/>
    <lineage>
        <taxon>Bacteria</taxon>
        <taxon>Bacillati</taxon>
        <taxon>Bacillota</taxon>
        <taxon>Clostridia</taxon>
        <taxon>Eubacteriales</taxon>
        <taxon>Peptococcaceae</taxon>
        <taxon>Desulforamulus</taxon>
    </lineage>
</organism>
<proteinExistence type="predicted"/>
<gene>
    <name evidence="1" type="ORF">SAMN02745123_03319</name>
</gene>
<evidence type="ECO:0000313" key="1">
    <source>
        <dbReference type="EMBL" id="SHK84245.1"/>
    </source>
</evidence>
<dbReference type="RefSeq" id="WP_072916598.1">
    <property type="nucleotide sequence ID" value="NZ_FRAR01000026.1"/>
</dbReference>